<keyword evidence="1" id="KW-0472">Membrane</keyword>
<name>A8LSE6_DINSH</name>
<reference evidence="3" key="1">
    <citation type="journal article" date="2010" name="ISME J.">
        <title>The complete genome sequence of the algal symbiont Dinoroseobacter shibae: a hitchhiker's guide to life in the sea.</title>
        <authorList>
            <person name="Wagner-Dobler I."/>
            <person name="Ballhausen B."/>
            <person name="Berger M."/>
            <person name="Brinkhoff T."/>
            <person name="Buchholz I."/>
            <person name="Bunk B."/>
            <person name="Cypionka H."/>
            <person name="Daniel R."/>
            <person name="Drepper T."/>
            <person name="Gerdts G."/>
            <person name="Hahnke S."/>
            <person name="Han C."/>
            <person name="Jahn D."/>
            <person name="Kalhoefer D."/>
            <person name="Kiss H."/>
            <person name="Klenk H.P."/>
            <person name="Kyrpides N."/>
            <person name="Liebl W."/>
            <person name="Liesegang H."/>
            <person name="Meincke L."/>
            <person name="Pati A."/>
            <person name="Petersen J."/>
            <person name="Piekarski T."/>
            <person name="Pommerenke C."/>
            <person name="Pradella S."/>
            <person name="Pukall R."/>
            <person name="Rabus R."/>
            <person name="Stackebrandt E."/>
            <person name="Thole S."/>
            <person name="Thompson L."/>
            <person name="Tielen P."/>
            <person name="Tomasch J."/>
            <person name="von Jan M."/>
            <person name="Wanphrut N."/>
            <person name="Wichels A."/>
            <person name="Zech H."/>
            <person name="Simon M."/>
        </authorList>
    </citation>
    <scope>NUCLEOTIDE SEQUENCE [LARGE SCALE GENOMIC DNA]</scope>
    <source>
        <strain evidence="3">DSM 16493 / NCIMB 14021 / DFL 12</strain>
    </source>
</reference>
<accession>A8LSE6</accession>
<feature type="transmembrane region" description="Helical" evidence="1">
    <location>
        <begin position="49"/>
        <end position="68"/>
    </location>
</feature>
<evidence type="ECO:0000313" key="2">
    <source>
        <dbReference type="EMBL" id="ABV92760.1"/>
    </source>
</evidence>
<evidence type="ECO:0000256" key="1">
    <source>
        <dbReference type="SAM" id="Phobius"/>
    </source>
</evidence>
<dbReference type="STRING" id="398580.Dshi_1018"/>
<protein>
    <submittedName>
        <fullName evidence="2">Uncharacterized protein</fullName>
    </submittedName>
</protein>
<dbReference type="HOGENOM" id="CLU_2436077_0_0_5"/>
<gene>
    <name evidence="2" type="ordered locus">Dshi_1018</name>
</gene>
<sequence>MGMARRPLSSQARRALRAGMLRATILVLIVTATVSWAQAFQNRVNWGGLLAVWAMAAVGFAWVEHRVLACRQRRAAQRAATGGWRKRSGD</sequence>
<keyword evidence="1" id="KW-0812">Transmembrane</keyword>
<proteinExistence type="predicted"/>
<dbReference type="KEGG" id="dsh:Dshi_1018"/>
<evidence type="ECO:0000313" key="3">
    <source>
        <dbReference type="Proteomes" id="UP000006833"/>
    </source>
</evidence>
<dbReference type="AlphaFoldDB" id="A8LSE6"/>
<keyword evidence="3" id="KW-1185">Reference proteome</keyword>
<dbReference type="EMBL" id="CP000830">
    <property type="protein sequence ID" value="ABV92760.1"/>
    <property type="molecule type" value="Genomic_DNA"/>
</dbReference>
<keyword evidence="1" id="KW-1133">Transmembrane helix</keyword>
<organism evidence="2 3">
    <name type="scientific">Dinoroseobacter shibae (strain DSM 16493 / NCIMB 14021 / DFL 12)</name>
    <dbReference type="NCBI Taxonomy" id="398580"/>
    <lineage>
        <taxon>Bacteria</taxon>
        <taxon>Pseudomonadati</taxon>
        <taxon>Pseudomonadota</taxon>
        <taxon>Alphaproteobacteria</taxon>
        <taxon>Rhodobacterales</taxon>
        <taxon>Roseobacteraceae</taxon>
        <taxon>Dinoroseobacter</taxon>
    </lineage>
</organism>
<dbReference type="Proteomes" id="UP000006833">
    <property type="component" value="Chromosome"/>
</dbReference>